<dbReference type="SUPFAM" id="SSF52418">
    <property type="entry name" value="Nucleoside phosphorylase/phosphoribosyltransferase catalytic domain"/>
    <property type="match status" value="1"/>
</dbReference>
<dbReference type="STRING" id="1064592.G0VH33"/>
<dbReference type="PANTHER" id="PTHR43285">
    <property type="entry name" value="ANTHRANILATE PHOSPHORIBOSYLTRANSFERASE"/>
    <property type="match status" value="1"/>
</dbReference>
<protein>
    <recommendedName>
        <fullName evidence="9">Anthranilate phosphoribosyltransferase</fullName>
        <ecNumber evidence="2">2.4.2.18</ecNumber>
    </recommendedName>
</protein>
<dbReference type="AlphaFoldDB" id="G0VH33"/>
<sequence>MSEKELVKYTKKLLVQPPTLTPTDLYDAILLIMKIIHDAQPEEELSNYVKISSFLSSLRATGLDHKAQYIAKAAEAVLQFSDMVKIAKEDIADPERETVLDIVGTGGDGQNTFNVSTSAAIVASGIPGIKVCKHGGKASTSNSGAGDLISVLGCDSAKVTSLTVTELWRNNNFLFLLAPLFHDGMGRVALIRKLLGIPTIFNVLGPLLHPVSPVNKRVLGVYSEKLAPEYALAASLVYPDSETFVVWGQVGLDEVSPLGKTTVWHVNSDDNKESIVSFELEPSMFGIKEHALSECASLGPKENAKILRDDILSGKYHLGDDHPIYDYILLNTAVLYCLSEGNKNWKEGVAKAEESIHSGAALKALNHFVADVQKL</sequence>
<dbReference type="EMBL" id="HE576757">
    <property type="protein sequence ID" value="CCC70805.1"/>
    <property type="molecule type" value="Genomic_DNA"/>
</dbReference>
<evidence type="ECO:0000256" key="6">
    <source>
        <dbReference type="ARBA" id="ARBA00022822"/>
    </source>
</evidence>
<keyword evidence="4" id="KW-0328">Glycosyltransferase</keyword>
<evidence type="ECO:0000256" key="2">
    <source>
        <dbReference type="ARBA" id="ARBA00011948"/>
    </source>
</evidence>
<keyword evidence="5" id="KW-0808">Transferase</keyword>
<dbReference type="InterPro" id="IPR000312">
    <property type="entry name" value="Glycosyl_Trfase_fam3"/>
</dbReference>
<dbReference type="InterPro" id="IPR035902">
    <property type="entry name" value="Nuc_phospho_transferase"/>
</dbReference>
<reference key="2">
    <citation type="submission" date="2011-08" db="EMBL/GenBank/DDBJ databases">
        <title>Genome sequence of Naumovozyma castellii.</title>
        <authorList>
            <person name="Gordon J.L."/>
            <person name="Armisen D."/>
            <person name="Proux-Wera E."/>
            <person name="OhEigeartaigh S.S."/>
            <person name="Byrne K.P."/>
            <person name="Wolfe K.H."/>
        </authorList>
    </citation>
    <scope>NUCLEOTIDE SEQUENCE</scope>
    <source>
        <strain>Type strain:CBS 4309</strain>
    </source>
</reference>
<dbReference type="OMA" id="GPMTNPA"/>
<evidence type="ECO:0000256" key="4">
    <source>
        <dbReference type="ARBA" id="ARBA00022676"/>
    </source>
</evidence>
<comment type="pathway">
    <text evidence="1">Amino-acid biosynthesis; L-tryptophan biosynthesis; L-tryptophan from chorismate: step 2/5.</text>
</comment>
<dbReference type="NCBIfam" id="TIGR01245">
    <property type="entry name" value="trpD"/>
    <property type="match status" value="1"/>
</dbReference>
<dbReference type="FunFam" id="3.40.1030.10:FF:000002">
    <property type="entry name" value="Anthranilate phosphoribosyltransferase"/>
    <property type="match status" value="1"/>
</dbReference>
<dbReference type="FunCoup" id="G0VH33">
    <property type="interactions" value="360"/>
</dbReference>
<evidence type="ECO:0000256" key="5">
    <source>
        <dbReference type="ARBA" id="ARBA00022679"/>
    </source>
</evidence>
<accession>G0VH33</accession>
<dbReference type="EC" id="2.4.2.18" evidence="2"/>
<evidence type="ECO:0000313" key="12">
    <source>
        <dbReference type="Proteomes" id="UP000001640"/>
    </source>
</evidence>
<dbReference type="InParanoid" id="G0VH33"/>
<keyword evidence="6" id="KW-0822">Tryptophan biosynthesis</keyword>
<dbReference type="Pfam" id="PF00591">
    <property type="entry name" value="Glycos_transf_3"/>
    <property type="match status" value="1"/>
</dbReference>
<keyword evidence="3" id="KW-0028">Amino-acid biosynthesis</keyword>
<evidence type="ECO:0000256" key="7">
    <source>
        <dbReference type="ARBA" id="ARBA00023141"/>
    </source>
</evidence>
<evidence type="ECO:0000256" key="9">
    <source>
        <dbReference type="ARBA" id="ARBA00071401"/>
    </source>
</evidence>
<proteinExistence type="inferred from homology"/>
<dbReference type="PANTHER" id="PTHR43285:SF2">
    <property type="entry name" value="ANTHRANILATE PHOSPHORIBOSYLTRANSFERASE"/>
    <property type="match status" value="1"/>
</dbReference>
<name>G0VH33_NAUCA</name>
<organism evidence="11 12">
    <name type="scientific">Naumovozyma castellii</name>
    <name type="common">Yeast</name>
    <name type="synonym">Saccharomyces castellii</name>
    <dbReference type="NCBI Taxonomy" id="27288"/>
    <lineage>
        <taxon>Eukaryota</taxon>
        <taxon>Fungi</taxon>
        <taxon>Dikarya</taxon>
        <taxon>Ascomycota</taxon>
        <taxon>Saccharomycotina</taxon>
        <taxon>Saccharomycetes</taxon>
        <taxon>Saccharomycetales</taxon>
        <taxon>Saccharomycetaceae</taxon>
        <taxon>Naumovozyma</taxon>
    </lineage>
</organism>
<dbReference type="Gene3D" id="3.40.1030.10">
    <property type="entry name" value="Nucleoside phosphorylase/phosphoribosyltransferase catalytic domain"/>
    <property type="match status" value="1"/>
</dbReference>
<keyword evidence="7" id="KW-0057">Aromatic amino acid biosynthesis</keyword>
<dbReference type="RefSeq" id="XP_003677159.1">
    <property type="nucleotide sequence ID" value="XM_003677111.1"/>
</dbReference>
<gene>
    <name evidence="11" type="primary">NCAS0F03210</name>
    <name evidence="11" type="ordered locus">NCAS_0F03210</name>
</gene>
<dbReference type="GO" id="GO:0005829">
    <property type="term" value="C:cytosol"/>
    <property type="evidence" value="ECO:0007669"/>
    <property type="project" value="TreeGrafter"/>
</dbReference>
<dbReference type="GO" id="GO:0000162">
    <property type="term" value="P:L-tryptophan biosynthetic process"/>
    <property type="evidence" value="ECO:0007669"/>
    <property type="project" value="UniProtKB-KW"/>
</dbReference>
<evidence type="ECO:0000256" key="3">
    <source>
        <dbReference type="ARBA" id="ARBA00022605"/>
    </source>
</evidence>
<evidence type="ECO:0000259" key="10">
    <source>
        <dbReference type="Pfam" id="PF00591"/>
    </source>
</evidence>
<evidence type="ECO:0000256" key="1">
    <source>
        <dbReference type="ARBA" id="ARBA00004907"/>
    </source>
</evidence>
<feature type="domain" description="Glycosyl transferase family 3" evidence="10">
    <location>
        <begin position="98"/>
        <end position="362"/>
    </location>
</feature>
<dbReference type="HOGENOM" id="CLU_034315_2_1_1"/>
<evidence type="ECO:0000256" key="8">
    <source>
        <dbReference type="ARBA" id="ARBA00061500"/>
    </source>
</evidence>
<keyword evidence="12" id="KW-1185">Reference proteome</keyword>
<evidence type="ECO:0000313" key="11">
    <source>
        <dbReference type="EMBL" id="CCC70805.1"/>
    </source>
</evidence>
<dbReference type="eggNOG" id="KOG1438">
    <property type="taxonomic scope" value="Eukaryota"/>
</dbReference>
<dbReference type="KEGG" id="ncs:NCAS_0F03210"/>
<dbReference type="Proteomes" id="UP000001640">
    <property type="component" value="Chromosome 6"/>
</dbReference>
<reference evidence="11 12" key="1">
    <citation type="journal article" date="2011" name="Proc. Natl. Acad. Sci. U.S.A.">
        <title>Evolutionary erosion of yeast sex chromosomes by mating-type switching accidents.</title>
        <authorList>
            <person name="Gordon J.L."/>
            <person name="Armisen D."/>
            <person name="Proux-Wera E."/>
            <person name="Oheigeartaigh S.S."/>
            <person name="Byrne K.P."/>
            <person name="Wolfe K.H."/>
        </authorList>
    </citation>
    <scope>NUCLEOTIDE SEQUENCE [LARGE SCALE GENOMIC DNA]</scope>
    <source>
        <strain evidence="12">ATCC 76901 / BCRC 22586 / CBS 4309 / NBRC 1992 / NRRL Y-12630</strain>
    </source>
</reference>
<dbReference type="InterPro" id="IPR005940">
    <property type="entry name" value="Anthranilate_Pribosyl_Tfrase"/>
</dbReference>
<dbReference type="OrthoDB" id="427800at2759"/>
<dbReference type="GeneID" id="96904452"/>
<comment type="similarity">
    <text evidence="8">Belongs to the anthranilate phosphoribosyltransferase family.</text>
</comment>
<dbReference type="GO" id="GO:0004048">
    <property type="term" value="F:anthranilate phosphoribosyltransferase activity"/>
    <property type="evidence" value="ECO:0007669"/>
    <property type="project" value="UniProtKB-EC"/>
</dbReference>